<dbReference type="PROSITE" id="PS51186">
    <property type="entry name" value="GNAT"/>
    <property type="match status" value="1"/>
</dbReference>
<dbReference type="Proteomes" id="UP001255246">
    <property type="component" value="Unassembled WGS sequence"/>
</dbReference>
<organism evidence="4 5">
    <name type="scientific">Croceitalea rosinachiae</name>
    <dbReference type="NCBI Taxonomy" id="3075596"/>
    <lineage>
        <taxon>Bacteria</taxon>
        <taxon>Pseudomonadati</taxon>
        <taxon>Bacteroidota</taxon>
        <taxon>Flavobacteriia</taxon>
        <taxon>Flavobacteriales</taxon>
        <taxon>Flavobacteriaceae</taxon>
        <taxon>Croceitalea</taxon>
    </lineage>
</organism>
<reference evidence="4 5" key="1">
    <citation type="submission" date="2023-09" db="EMBL/GenBank/DDBJ databases">
        <authorList>
            <person name="Rey-Velasco X."/>
        </authorList>
    </citation>
    <scope>NUCLEOTIDE SEQUENCE [LARGE SCALE GENOMIC DNA]</scope>
    <source>
        <strain evidence="4 5">F388</strain>
    </source>
</reference>
<dbReference type="PANTHER" id="PTHR43877">
    <property type="entry name" value="AMINOALKYLPHOSPHONATE N-ACETYLTRANSFERASE-RELATED-RELATED"/>
    <property type="match status" value="1"/>
</dbReference>
<evidence type="ECO:0000256" key="2">
    <source>
        <dbReference type="ARBA" id="ARBA00023315"/>
    </source>
</evidence>
<dbReference type="InterPro" id="IPR000182">
    <property type="entry name" value="GNAT_dom"/>
</dbReference>
<name>A0ABU3AC95_9FLAO</name>
<evidence type="ECO:0000259" key="3">
    <source>
        <dbReference type="PROSITE" id="PS51186"/>
    </source>
</evidence>
<accession>A0ABU3AC95</accession>
<protein>
    <submittedName>
        <fullName evidence="4">GNAT family N-acetyltransferase</fullName>
    </submittedName>
</protein>
<evidence type="ECO:0000256" key="1">
    <source>
        <dbReference type="ARBA" id="ARBA00022679"/>
    </source>
</evidence>
<evidence type="ECO:0000313" key="5">
    <source>
        <dbReference type="Proteomes" id="UP001255246"/>
    </source>
</evidence>
<gene>
    <name evidence="4" type="ORF">RM706_11205</name>
</gene>
<feature type="domain" description="N-acetyltransferase" evidence="3">
    <location>
        <begin position="21"/>
        <end position="172"/>
    </location>
</feature>
<dbReference type="CDD" id="cd04301">
    <property type="entry name" value="NAT_SF"/>
    <property type="match status" value="1"/>
</dbReference>
<keyword evidence="5" id="KW-1185">Reference proteome</keyword>
<keyword evidence="2" id="KW-0012">Acyltransferase</keyword>
<evidence type="ECO:0000313" key="4">
    <source>
        <dbReference type="EMBL" id="MDT0607604.1"/>
    </source>
</evidence>
<dbReference type="EMBL" id="JAVRHR010000002">
    <property type="protein sequence ID" value="MDT0607604.1"/>
    <property type="molecule type" value="Genomic_DNA"/>
</dbReference>
<keyword evidence="1" id="KW-0808">Transferase</keyword>
<dbReference type="InterPro" id="IPR050832">
    <property type="entry name" value="Bact_Acetyltransf"/>
</dbReference>
<dbReference type="Pfam" id="PF00583">
    <property type="entry name" value="Acetyltransf_1"/>
    <property type="match status" value="1"/>
</dbReference>
<sequence>MEQIRLAKKEDATFIAMLGRITFTEAFEHLFTDKVGLKNYLNATFEVNKIEKSLEKENNVYWIAFVDRLPVGYAKLKLKSKSSFIDSANVSQLQKIYVLRGFLSMKIGKRLQNLLLQKAAEKGSEKIWLSVYEGNERAIDFYKRNDFNKIGTHQFNIGNDNFQFWAMAKSLYKKS</sequence>
<proteinExistence type="predicted"/>
<dbReference type="RefSeq" id="WP_311351477.1">
    <property type="nucleotide sequence ID" value="NZ_JAVRHR010000002.1"/>
</dbReference>
<dbReference type="Gene3D" id="3.40.630.30">
    <property type="match status" value="1"/>
</dbReference>
<dbReference type="InterPro" id="IPR016181">
    <property type="entry name" value="Acyl_CoA_acyltransferase"/>
</dbReference>
<dbReference type="SUPFAM" id="SSF55729">
    <property type="entry name" value="Acyl-CoA N-acyltransferases (Nat)"/>
    <property type="match status" value="1"/>
</dbReference>
<comment type="caution">
    <text evidence="4">The sequence shown here is derived from an EMBL/GenBank/DDBJ whole genome shotgun (WGS) entry which is preliminary data.</text>
</comment>